<dbReference type="Pfam" id="PF02194">
    <property type="entry name" value="PXA"/>
    <property type="match status" value="1"/>
</dbReference>
<keyword evidence="4" id="KW-1185">Reference proteome</keyword>
<dbReference type="VEuPathDB" id="FungiDB:DEHA2G15884g"/>
<dbReference type="InterPro" id="IPR003114">
    <property type="entry name" value="Phox_assoc"/>
</dbReference>
<dbReference type="EMBL" id="CR382139">
    <property type="protein sequence ID" value="CAG90729.2"/>
    <property type="molecule type" value="Genomic_DNA"/>
</dbReference>
<dbReference type="RefSeq" id="XP_462233.2">
    <property type="nucleotide sequence ID" value="XM_462233.1"/>
</dbReference>
<evidence type="ECO:0000256" key="1">
    <source>
        <dbReference type="SAM" id="MobiDB-lite"/>
    </source>
</evidence>
<gene>
    <name evidence="3" type="ordered locus">DEHA2G15884g</name>
</gene>
<proteinExistence type="predicted"/>
<organism evidence="3 4">
    <name type="scientific">Debaryomyces hansenii (strain ATCC 36239 / CBS 767 / BCRC 21394 / JCM 1990 / NBRC 0083 / IGC 2968)</name>
    <name type="common">Yeast</name>
    <name type="synonym">Torulaspora hansenii</name>
    <dbReference type="NCBI Taxonomy" id="284592"/>
    <lineage>
        <taxon>Eukaryota</taxon>
        <taxon>Fungi</taxon>
        <taxon>Dikarya</taxon>
        <taxon>Ascomycota</taxon>
        <taxon>Saccharomycotina</taxon>
        <taxon>Pichiomycetes</taxon>
        <taxon>Debaryomycetaceae</taxon>
        <taxon>Debaryomyces</taxon>
    </lineage>
</organism>
<dbReference type="KEGG" id="dha:DEHA2G15884g"/>
<dbReference type="eggNOG" id="ENOG502RYUQ">
    <property type="taxonomic scope" value="Eukaryota"/>
</dbReference>
<dbReference type="OrthoDB" id="5582218at2759"/>
<dbReference type="STRING" id="284592.Q6BHT8"/>
<feature type="domain" description="PXA" evidence="2">
    <location>
        <begin position="134"/>
        <end position="349"/>
    </location>
</feature>
<dbReference type="AlphaFoldDB" id="Q6BHT8"/>
<name>Q6BHT8_DEBHA</name>
<dbReference type="InParanoid" id="Q6BHT8"/>
<feature type="region of interest" description="Disordered" evidence="1">
    <location>
        <begin position="1"/>
        <end position="28"/>
    </location>
</feature>
<feature type="compositionally biased region" description="Polar residues" evidence="1">
    <location>
        <begin position="1"/>
        <end position="19"/>
    </location>
</feature>
<dbReference type="Proteomes" id="UP000000599">
    <property type="component" value="Chromosome G"/>
</dbReference>
<evidence type="ECO:0000313" key="3">
    <source>
        <dbReference type="EMBL" id="CAG90729.2"/>
    </source>
</evidence>
<dbReference type="HOGENOM" id="CLU_032841_0_0_1"/>
<dbReference type="OMA" id="IYVPNKY"/>
<evidence type="ECO:0000259" key="2">
    <source>
        <dbReference type="Pfam" id="PF02194"/>
    </source>
</evidence>
<sequence length="598" mass="68720">MAQYMSHTRSETTNSYMSSRNVKHRKNKKVNPLPSIVSTTVNKSKVASSESLPLKQDQIVKTKFTVTNDLKHKIRKNKEQHEPVIDTPEFKLLCKLFVPPKYLIHNDKIAVKQLYNNLPLIVPGAIESNNSQFNLNFELHLFLSSIVTHYITSWYLSKLNTDNLEFVRNVYNILSEFAKDFIRRFDIILSNGLLPLINELGSILNNHIEEIVTDSTSTNDIKFVDDYLRENMNRNTIKNADKDVKEIIKQYLADKHVIFENIEIQIPSEKVSETQHAEGNRIQYFRLIAKELITISFDSNNSYDDISQSTPTTSHITMSLLTILIADLIIDKLFKKIASPQFMLETIINNTFDTITKFSYKNEDAQSGNKNNGPRTIGSLIYNSFNNITHLIFNIHNISETYGSYNSTNILENSLFRLINTVTDLSSKKPLLASFLQFIKRTIMANKSTARIFDASSKWFIYNQVARSGILSDEFSCKILRSLREGVFKDDSDEDAKENIQEEKMTIESLSCKMVGILSNQIPNSIFAGKIITNIFRSSNETDEDLKRSISKFLKIFNFDISSMDNNSINEVCYLNQLLMIQWIDCIVSNLYPELTKK</sequence>
<reference evidence="3 4" key="1">
    <citation type="journal article" date="2004" name="Nature">
        <title>Genome evolution in yeasts.</title>
        <authorList>
            <consortium name="Genolevures"/>
            <person name="Dujon B."/>
            <person name="Sherman D."/>
            <person name="Fischer G."/>
            <person name="Durrens P."/>
            <person name="Casaregola S."/>
            <person name="Lafontaine I."/>
            <person name="de Montigny J."/>
            <person name="Marck C."/>
            <person name="Neuveglise C."/>
            <person name="Talla E."/>
            <person name="Goffard N."/>
            <person name="Frangeul L."/>
            <person name="Aigle M."/>
            <person name="Anthouard V."/>
            <person name="Babour A."/>
            <person name="Barbe V."/>
            <person name="Barnay S."/>
            <person name="Blanchin S."/>
            <person name="Beckerich J.M."/>
            <person name="Beyne E."/>
            <person name="Bleykasten C."/>
            <person name="Boisrame A."/>
            <person name="Boyer J."/>
            <person name="Cattolico L."/>
            <person name="Confanioleri F."/>
            <person name="de Daruvar A."/>
            <person name="Despons L."/>
            <person name="Fabre E."/>
            <person name="Fairhead C."/>
            <person name="Ferry-Dumazet H."/>
            <person name="Groppi A."/>
            <person name="Hantraye F."/>
            <person name="Hennequin C."/>
            <person name="Jauniaux N."/>
            <person name="Joyet P."/>
            <person name="Kachouri R."/>
            <person name="Kerrest A."/>
            <person name="Koszul R."/>
            <person name="Lemaire M."/>
            <person name="Lesur I."/>
            <person name="Ma L."/>
            <person name="Muller H."/>
            <person name="Nicaud J.M."/>
            <person name="Nikolski M."/>
            <person name="Oztas S."/>
            <person name="Ozier-Kalogeropoulos O."/>
            <person name="Pellenz S."/>
            <person name="Potier S."/>
            <person name="Richard G.F."/>
            <person name="Straub M.L."/>
            <person name="Suleau A."/>
            <person name="Swennene D."/>
            <person name="Tekaia F."/>
            <person name="Wesolowski-Louvel M."/>
            <person name="Westhof E."/>
            <person name="Wirth B."/>
            <person name="Zeniou-Meyer M."/>
            <person name="Zivanovic I."/>
            <person name="Bolotin-Fukuhara M."/>
            <person name="Thierry A."/>
            <person name="Bouchier C."/>
            <person name="Caudron B."/>
            <person name="Scarpelli C."/>
            <person name="Gaillardin C."/>
            <person name="Weissenbach J."/>
            <person name="Wincker P."/>
            <person name="Souciet J.L."/>
        </authorList>
    </citation>
    <scope>NUCLEOTIDE SEQUENCE [LARGE SCALE GENOMIC DNA]</scope>
    <source>
        <strain evidence="4">ATCC 36239 / CBS 767 / BCRC 21394 / JCM 1990 / NBRC 0083 / IGC 2968</strain>
    </source>
</reference>
<accession>Q6BHT8</accession>
<dbReference type="GeneID" id="2905157"/>
<evidence type="ECO:0000313" key="4">
    <source>
        <dbReference type="Proteomes" id="UP000000599"/>
    </source>
</evidence>
<protein>
    <submittedName>
        <fullName evidence="3">DEHA2G15884p</fullName>
    </submittedName>
</protein>